<keyword evidence="4" id="KW-1185">Reference proteome</keyword>
<dbReference type="Gene3D" id="1.20.1050.10">
    <property type="match status" value="1"/>
</dbReference>
<dbReference type="Gene3D" id="3.40.30.10">
    <property type="entry name" value="Glutaredoxin"/>
    <property type="match status" value="1"/>
</dbReference>
<evidence type="ECO:0000259" key="1">
    <source>
        <dbReference type="PROSITE" id="PS50404"/>
    </source>
</evidence>
<evidence type="ECO:0000259" key="2">
    <source>
        <dbReference type="PROSITE" id="PS50405"/>
    </source>
</evidence>
<feature type="domain" description="GST C-terminal" evidence="2">
    <location>
        <begin position="84"/>
        <end position="217"/>
    </location>
</feature>
<feature type="domain" description="GST N-terminal" evidence="1">
    <location>
        <begin position="1"/>
        <end position="79"/>
    </location>
</feature>
<reference evidence="3" key="1">
    <citation type="submission" date="2023-04" db="EMBL/GenBank/DDBJ databases">
        <title>Complete genome sequence of Temperatibacter marinus.</title>
        <authorList>
            <person name="Rong J.-C."/>
            <person name="Yi M.-L."/>
            <person name="Zhao Q."/>
        </authorList>
    </citation>
    <scope>NUCLEOTIDE SEQUENCE</scope>
    <source>
        <strain evidence="3">NBRC 110045</strain>
    </source>
</reference>
<dbReference type="CDD" id="cd00299">
    <property type="entry name" value="GST_C_family"/>
    <property type="match status" value="1"/>
</dbReference>
<dbReference type="SFLD" id="SFLDG00358">
    <property type="entry name" value="Main_(cytGST)"/>
    <property type="match status" value="1"/>
</dbReference>
<protein>
    <submittedName>
        <fullName evidence="3">Glutathione S-transferase family protein</fullName>
    </submittedName>
</protein>
<dbReference type="PROSITE" id="PS50405">
    <property type="entry name" value="GST_CTER"/>
    <property type="match status" value="1"/>
</dbReference>
<dbReference type="SUPFAM" id="SSF52833">
    <property type="entry name" value="Thioredoxin-like"/>
    <property type="match status" value="1"/>
</dbReference>
<sequence length="222" mass="25562">MITLYHHWLSPASRLVRVLLTEKRMEFALRLEKEWERRPEFLTLNPAGEVPVILSTEGKPYSGVRAISEYLEETIPEPKLIPGNAEERYQVRNLVDWFHTKFGSEVTRHLVSEKLLKRFLGIGEPDSEALRCAAHNLKNHLRYIEFLTIENNYLAGGQFTMADAAAAAHITVIDYFGDIRWQDWPGAKAWYSRVKGRRSIQPLLSDRVSGLTPPSHYADIDF</sequence>
<dbReference type="Pfam" id="PF00043">
    <property type="entry name" value="GST_C"/>
    <property type="match status" value="1"/>
</dbReference>
<dbReference type="PANTHER" id="PTHR44051:SF8">
    <property type="entry name" value="GLUTATHIONE S-TRANSFERASE GSTA"/>
    <property type="match status" value="1"/>
</dbReference>
<dbReference type="PANTHER" id="PTHR44051">
    <property type="entry name" value="GLUTATHIONE S-TRANSFERASE-RELATED"/>
    <property type="match status" value="1"/>
</dbReference>
<dbReference type="CDD" id="cd00570">
    <property type="entry name" value="GST_N_family"/>
    <property type="match status" value="1"/>
</dbReference>
<dbReference type="KEGG" id="tmk:QGN29_03640"/>
<accession>A0AA52EGY1</accession>
<evidence type="ECO:0000313" key="3">
    <source>
        <dbReference type="EMBL" id="WND03463.1"/>
    </source>
</evidence>
<dbReference type="SFLD" id="SFLDS00019">
    <property type="entry name" value="Glutathione_Transferase_(cytos"/>
    <property type="match status" value="1"/>
</dbReference>
<proteinExistence type="predicted"/>
<evidence type="ECO:0000313" key="4">
    <source>
        <dbReference type="Proteomes" id="UP001268683"/>
    </source>
</evidence>
<dbReference type="PROSITE" id="PS50404">
    <property type="entry name" value="GST_NTER"/>
    <property type="match status" value="1"/>
</dbReference>
<dbReference type="Proteomes" id="UP001268683">
    <property type="component" value="Chromosome"/>
</dbReference>
<dbReference type="AlphaFoldDB" id="A0AA52EGY1"/>
<gene>
    <name evidence="3" type="ORF">QGN29_03640</name>
</gene>
<organism evidence="3 4">
    <name type="scientific">Temperatibacter marinus</name>
    <dbReference type="NCBI Taxonomy" id="1456591"/>
    <lineage>
        <taxon>Bacteria</taxon>
        <taxon>Pseudomonadati</taxon>
        <taxon>Pseudomonadota</taxon>
        <taxon>Alphaproteobacteria</taxon>
        <taxon>Kordiimonadales</taxon>
        <taxon>Temperatibacteraceae</taxon>
        <taxon>Temperatibacter</taxon>
    </lineage>
</organism>
<dbReference type="InterPro" id="IPR010987">
    <property type="entry name" value="Glutathione-S-Trfase_C-like"/>
</dbReference>
<dbReference type="SUPFAM" id="SSF47616">
    <property type="entry name" value="GST C-terminal domain-like"/>
    <property type="match status" value="1"/>
</dbReference>
<dbReference type="InterPro" id="IPR036282">
    <property type="entry name" value="Glutathione-S-Trfase_C_sf"/>
</dbReference>
<dbReference type="InterPro" id="IPR004046">
    <property type="entry name" value="GST_C"/>
</dbReference>
<name>A0AA52EGY1_9PROT</name>
<dbReference type="InterPro" id="IPR036249">
    <property type="entry name" value="Thioredoxin-like_sf"/>
</dbReference>
<dbReference type="InterPro" id="IPR040079">
    <property type="entry name" value="Glutathione_S-Trfase"/>
</dbReference>
<dbReference type="InterPro" id="IPR004045">
    <property type="entry name" value="Glutathione_S-Trfase_N"/>
</dbReference>
<dbReference type="EMBL" id="CP123872">
    <property type="protein sequence ID" value="WND03463.1"/>
    <property type="molecule type" value="Genomic_DNA"/>
</dbReference>
<dbReference type="RefSeq" id="WP_310799316.1">
    <property type="nucleotide sequence ID" value="NZ_CP123872.1"/>
</dbReference>
<dbReference type="Pfam" id="PF13417">
    <property type="entry name" value="GST_N_3"/>
    <property type="match status" value="1"/>
</dbReference>